<evidence type="ECO:0000313" key="3">
    <source>
        <dbReference type="EMBL" id="KAI8041309.1"/>
    </source>
</evidence>
<evidence type="ECO:0000256" key="2">
    <source>
        <dbReference type="SAM" id="SignalP"/>
    </source>
</evidence>
<evidence type="ECO:0000313" key="4">
    <source>
        <dbReference type="Proteomes" id="UP001059596"/>
    </source>
</evidence>
<dbReference type="Proteomes" id="UP001059596">
    <property type="component" value="Unassembled WGS sequence"/>
</dbReference>
<protein>
    <submittedName>
        <fullName evidence="3">Uncharacterized protein</fullName>
    </submittedName>
</protein>
<feature type="region of interest" description="Disordered" evidence="1">
    <location>
        <begin position="153"/>
        <end position="180"/>
    </location>
</feature>
<feature type="compositionally biased region" description="Low complexity" evidence="1">
    <location>
        <begin position="154"/>
        <end position="165"/>
    </location>
</feature>
<feature type="signal peptide" evidence="2">
    <location>
        <begin position="1"/>
        <end position="22"/>
    </location>
</feature>
<dbReference type="EMBL" id="JAMKOV010000003">
    <property type="protein sequence ID" value="KAI8041309.1"/>
    <property type="molecule type" value="Genomic_DNA"/>
</dbReference>
<feature type="compositionally biased region" description="Polar residues" evidence="1">
    <location>
        <begin position="166"/>
        <end position="175"/>
    </location>
</feature>
<evidence type="ECO:0000256" key="1">
    <source>
        <dbReference type="SAM" id="MobiDB-lite"/>
    </source>
</evidence>
<name>A0A9P9YRG6_9MUSC</name>
<keyword evidence="2" id="KW-0732">Signal</keyword>
<dbReference type="AlphaFoldDB" id="A0A9P9YRG6"/>
<dbReference type="OrthoDB" id="7868537at2759"/>
<organism evidence="3 4">
    <name type="scientific">Drosophila gunungcola</name>
    <name type="common">fruit fly</name>
    <dbReference type="NCBI Taxonomy" id="103775"/>
    <lineage>
        <taxon>Eukaryota</taxon>
        <taxon>Metazoa</taxon>
        <taxon>Ecdysozoa</taxon>
        <taxon>Arthropoda</taxon>
        <taxon>Hexapoda</taxon>
        <taxon>Insecta</taxon>
        <taxon>Pterygota</taxon>
        <taxon>Neoptera</taxon>
        <taxon>Endopterygota</taxon>
        <taxon>Diptera</taxon>
        <taxon>Brachycera</taxon>
        <taxon>Muscomorpha</taxon>
        <taxon>Ephydroidea</taxon>
        <taxon>Drosophilidae</taxon>
        <taxon>Drosophila</taxon>
        <taxon>Sophophora</taxon>
    </lineage>
</organism>
<keyword evidence="4" id="KW-1185">Reference proteome</keyword>
<reference evidence="3" key="1">
    <citation type="journal article" date="2023" name="Genome Biol. Evol.">
        <title>Long-read-based Genome Assembly of Drosophila gunungcola Reveals Fewer Chemosensory Genes in Flower-breeding Species.</title>
        <authorList>
            <person name="Negi A."/>
            <person name="Liao B.Y."/>
            <person name="Yeh S.D."/>
        </authorList>
    </citation>
    <scope>NUCLEOTIDE SEQUENCE</scope>
    <source>
        <strain evidence="3">Sukarami</strain>
    </source>
</reference>
<accession>A0A9P9YRG6</accession>
<proteinExistence type="predicted"/>
<gene>
    <name evidence="3" type="ORF">M5D96_005566</name>
</gene>
<feature type="chain" id="PRO_5040395315" evidence="2">
    <location>
        <begin position="23"/>
        <end position="277"/>
    </location>
</feature>
<sequence length="277" mass="31465">MFESISFLFLFALAFVAWVLLCFHEFQIQSRGSSDYRVELYTEYPRITFESNLYHMPSEQEQNPSGGAFDFAKSFGVIFALTFGLSKLLQLAEMQAKSYFKCRKELGAADMCHQNEPNPFEPLMDHSEDLKEQLSILQTQCLEMRDLLQDLRNSSSSSSYGSAQSGNEVAQPQTHPSEESMVVWQGTDSVGKTVSQSSPSWLATSQQPSQNVYITNSHIHFNGRVYLTEIHVNVDLCRQSSDHARKQSVFLQGMGNYIREPKERPIIAGMRCNNILM</sequence>
<comment type="caution">
    <text evidence="3">The sequence shown here is derived from an EMBL/GenBank/DDBJ whole genome shotgun (WGS) entry which is preliminary data.</text>
</comment>